<protein>
    <submittedName>
        <fullName evidence="1">Uncharacterized protein</fullName>
    </submittedName>
</protein>
<sequence length="110" mass="11728">MWQLLLRMSSSRNSGGHRLPLLAVPVLTISRRLPAAVPPHAPGTPEGSTFPVSSCREVTDSVRVRVRLCFADVTLFGKRERNRGSAPQLPVIGPQSSGSSALSLKTGSPL</sequence>
<name>A0ACB9XZE8_CHAAC</name>
<dbReference type="EMBL" id="CM043785">
    <property type="protein sequence ID" value="KAI4832507.1"/>
    <property type="molecule type" value="Genomic_DNA"/>
</dbReference>
<reference evidence="1" key="1">
    <citation type="submission" date="2022-05" db="EMBL/GenBank/DDBJ databases">
        <title>Chromosome-level genome of Chaenocephalus aceratus.</title>
        <authorList>
            <person name="Park H."/>
        </authorList>
    </citation>
    <scope>NUCLEOTIDE SEQUENCE</scope>
    <source>
        <strain evidence="1">KU_202001</strain>
    </source>
</reference>
<dbReference type="Proteomes" id="UP001057452">
    <property type="component" value="Chromosome 1"/>
</dbReference>
<proteinExistence type="predicted"/>
<evidence type="ECO:0000313" key="2">
    <source>
        <dbReference type="Proteomes" id="UP001057452"/>
    </source>
</evidence>
<keyword evidence="2" id="KW-1185">Reference proteome</keyword>
<evidence type="ECO:0000313" key="1">
    <source>
        <dbReference type="EMBL" id="KAI4832507.1"/>
    </source>
</evidence>
<gene>
    <name evidence="1" type="ORF">KUCAC02_015471</name>
</gene>
<comment type="caution">
    <text evidence="1">The sequence shown here is derived from an EMBL/GenBank/DDBJ whole genome shotgun (WGS) entry which is preliminary data.</text>
</comment>
<organism evidence="1 2">
    <name type="scientific">Chaenocephalus aceratus</name>
    <name type="common">Blackfin icefish</name>
    <name type="synonym">Chaenichthys aceratus</name>
    <dbReference type="NCBI Taxonomy" id="36190"/>
    <lineage>
        <taxon>Eukaryota</taxon>
        <taxon>Metazoa</taxon>
        <taxon>Chordata</taxon>
        <taxon>Craniata</taxon>
        <taxon>Vertebrata</taxon>
        <taxon>Euteleostomi</taxon>
        <taxon>Actinopterygii</taxon>
        <taxon>Neopterygii</taxon>
        <taxon>Teleostei</taxon>
        <taxon>Neoteleostei</taxon>
        <taxon>Acanthomorphata</taxon>
        <taxon>Eupercaria</taxon>
        <taxon>Perciformes</taxon>
        <taxon>Notothenioidei</taxon>
        <taxon>Channichthyidae</taxon>
        <taxon>Chaenocephalus</taxon>
    </lineage>
</organism>
<accession>A0ACB9XZE8</accession>